<feature type="domain" description="DUF6534" evidence="2">
    <location>
        <begin position="179"/>
        <end position="247"/>
    </location>
</feature>
<feature type="transmembrane region" description="Helical" evidence="1">
    <location>
        <begin position="206"/>
        <end position="231"/>
    </location>
</feature>
<feature type="transmembrane region" description="Helical" evidence="1">
    <location>
        <begin position="22"/>
        <end position="45"/>
    </location>
</feature>
<feature type="transmembrane region" description="Helical" evidence="1">
    <location>
        <begin position="57"/>
        <end position="81"/>
    </location>
</feature>
<reference evidence="3" key="1">
    <citation type="submission" date="2023-03" db="EMBL/GenBank/DDBJ databases">
        <title>Massive genome expansion in bonnet fungi (Mycena s.s.) driven by repeated elements and novel gene families across ecological guilds.</title>
        <authorList>
            <consortium name="Lawrence Berkeley National Laboratory"/>
            <person name="Harder C.B."/>
            <person name="Miyauchi S."/>
            <person name="Viragh M."/>
            <person name="Kuo A."/>
            <person name="Thoen E."/>
            <person name="Andreopoulos B."/>
            <person name="Lu D."/>
            <person name="Skrede I."/>
            <person name="Drula E."/>
            <person name="Henrissat B."/>
            <person name="Morin E."/>
            <person name="Kohler A."/>
            <person name="Barry K."/>
            <person name="LaButti K."/>
            <person name="Morin E."/>
            <person name="Salamov A."/>
            <person name="Lipzen A."/>
            <person name="Mereny Z."/>
            <person name="Hegedus B."/>
            <person name="Baldrian P."/>
            <person name="Stursova M."/>
            <person name="Weitz H."/>
            <person name="Taylor A."/>
            <person name="Grigoriev I.V."/>
            <person name="Nagy L.G."/>
            <person name="Martin F."/>
            <person name="Kauserud H."/>
        </authorList>
    </citation>
    <scope>NUCLEOTIDE SEQUENCE</scope>
    <source>
        <strain evidence="3">CBHHK182m</strain>
    </source>
</reference>
<proteinExistence type="predicted"/>
<accession>A0AAD7MDH3</accession>
<dbReference type="PANTHER" id="PTHR40465">
    <property type="entry name" value="CHROMOSOME 1, WHOLE GENOME SHOTGUN SEQUENCE"/>
    <property type="match status" value="1"/>
</dbReference>
<dbReference type="EMBL" id="JARKIB010000378">
    <property type="protein sequence ID" value="KAJ7712047.1"/>
    <property type="molecule type" value="Genomic_DNA"/>
</dbReference>
<dbReference type="PANTHER" id="PTHR40465:SF1">
    <property type="entry name" value="DUF6534 DOMAIN-CONTAINING PROTEIN"/>
    <property type="match status" value="1"/>
</dbReference>
<gene>
    <name evidence="3" type="ORF">B0H16DRAFT_1900287</name>
</gene>
<dbReference type="InterPro" id="IPR045339">
    <property type="entry name" value="DUF6534"/>
</dbReference>
<organism evidence="3 4">
    <name type="scientific">Mycena metata</name>
    <dbReference type="NCBI Taxonomy" id="1033252"/>
    <lineage>
        <taxon>Eukaryota</taxon>
        <taxon>Fungi</taxon>
        <taxon>Dikarya</taxon>
        <taxon>Basidiomycota</taxon>
        <taxon>Agaricomycotina</taxon>
        <taxon>Agaricomycetes</taxon>
        <taxon>Agaricomycetidae</taxon>
        <taxon>Agaricales</taxon>
        <taxon>Marasmiineae</taxon>
        <taxon>Mycenaceae</taxon>
        <taxon>Mycena</taxon>
    </lineage>
</organism>
<dbReference type="AlphaFoldDB" id="A0AAD7MDH3"/>
<feature type="transmembrane region" description="Helical" evidence="1">
    <location>
        <begin position="101"/>
        <end position="121"/>
    </location>
</feature>
<evidence type="ECO:0000259" key="2">
    <source>
        <dbReference type="Pfam" id="PF20152"/>
    </source>
</evidence>
<evidence type="ECO:0000313" key="3">
    <source>
        <dbReference type="EMBL" id="KAJ7712047.1"/>
    </source>
</evidence>
<comment type="caution">
    <text evidence="3">The sequence shown here is derived from an EMBL/GenBank/DDBJ whole genome shotgun (WGS) entry which is preliminary data.</text>
</comment>
<dbReference type="Proteomes" id="UP001215598">
    <property type="component" value="Unassembled WGS sequence"/>
</dbReference>
<evidence type="ECO:0000313" key="4">
    <source>
        <dbReference type="Proteomes" id="UP001215598"/>
    </source>
</evidence>
<dbReference type="Pfam" id="PF20152">
    <property type="entry name" value="DUF6534"/>
    <property type="match status" value="1"/>
</dbReference>
<evidence type="ECO:0000256" key="1">
    <source>
        <dbReference type="SAM" id="Phobius"/>
    </source>
</evidence>
<feature type="transmembrane region" description="Helical" evidence="1">
    <location>
        <begin position="172"/>
        <end position="194"/>
    </location>
</feature>
<feature type="transmembrane region" description="Helical" evidence="1">
    <location>
        <begin position="133"/>
        <end position="152"/>
    </location>
</feature>
<protein>
    <recommendedName>
        <fullName evidence="2">DUF6534 domain-containing protein</fullName>
    </recommendedName>
</protein>
<keyword evidence="1" id="KW-0472">Membrane</keyword>
<keyword evidence="4" id="KW-1185">Reference proteome</keyword>
<keyword evidence="1" id="KW-0812">Transmembrane</keyword>
<name>A0AAD7MDH3_9AGAR</name>
<keyword evidence="1" id="KW-1133">Transmembrane helix</keyword>
<sequence length="254" mass="28223">MSSPISDVLALRASLVPVDNLLGAWFIGLIISSIIFGISCLQVYLYYTQHCARDGKFLKCFVAVLLVLDTLHLTLISISFYRDAVTNFGDFVQLNTVPWTLLAQTPVGVLLSTMIQLFYAYRIRTLSNGSPYMPVLIFVFSLVELALGVVYMHNGLQLKFFTRAREDLPFSASALASEVACDVLITGSTIYYLLRNKSDFKATNRAINILVAYTINSGALSLFFAICTLITCLTSTKTLIFAPFFFVLVRRESA</sequence>